<dbReference type="RefSeq" id="WP_211339073.1">
    <property type="nucleotide sequence ID" value="NZ_RKHQ01000001.1"/>
</dbReference>
<comment type="caution">
    <text evidence="1">The sequence shown here is derived from an EMBL/GenBank/DDBJ whole genome shotgun (WGS) entry which is preliminary data.</text>
</comment>
<dbReference type="EMBL" id="RKHQ01000001">
    <property type="protein sequence ID" value="ROR95476.1"/>
    <property type="molecule type" value="Genomic_DNA"/>
</dbReference>
<evidence type="ECO:0000313" key="3">
    <source>
        <dbReference type="Proteomes" id="UP000275356"/>
    </source>
</evidence>
<protein>
    <submittedName>
        <fullName evidence="1">Uncharacterized protein</fullName>
    </submittedName>
</protein>
<sequence length="85" mass="10037">MTKHCVVAHRICRTTGKRSFFSDRDARKALGRAQAKREKWQRTETRYYHCRDCDGYHLTSQSRQEHDAAAVLWQELRKIAEESVA</sequence>
<evidence type="ECO:0000313" key="2">
    <source>
        <dbReference type="EMBL" id="ROR95476.1"/>
    </source>
</evidence>
<reference evidence="1 3" key="1">
    <citation type="submission" date="2018-11" db="EMBL/GenBank/DDBJ databases">
        <title>Sequencing the genomes of 1000 actinobacteria strains.</title>
        <authorList>
            <person name="Klenk H.-P."/>
        </authorList>
    </citation>
    <scope>NUCLEOTIDE SEQUENCE [LARGE SCALE GENOMIC DNA]</scope>
    <source>
        <strain evidence="1 3">DSM 13521</strain>
    </source>
</reference>
<dbReference type="AlphaFoldDB" id="A0A3N2CZW6"/>
<name>A0A3N2CZW6_9MICO</name>
<dbReference type="Proteomes" id="UP000275356">
    <property type="component" value="Unassembled WGS sequence"/>
</dbReference>
<gene>
    <name evidence="2" type="ORF">EDD28_0029</name>
    <name evidence="1" type="ORF">EDD28_2475</name>
</gene>
<organism evidence="1 3">
    <name type="scientific">Salana multivorans</name>
    <dbReference type="NCBI Taxonomy" id="120377"/>
    <lineage>
        <taxon>Bacteria</taxon>
        <taxon>Bacillati</taxon>
        <taxon>Actinomycetota</taxon>
        <taxon>Actinomycetes</taxon>
        <taxon>Micrococcales</taxon>
        <taxon>Beutenbergiaceae</taxon>
        <taxon>Salana</taxon>
    </lineage>
</organism>
<proteinExistence type="predicted"/>
<accession>A0A3N2CZW6</accession>
<keyword evidence="3" id="KW-1185">Reference proteome</keyword>
<evidence type="ECO:0000313" key="1">
    <source>
        <dbReference type="EMBL" id="ROR93071.1"/>
    </source>
</evidence>
<dbReference type="EMBL" id="RKHQ01000002">
    <property type="protein sequence ID" value="ROR93071.1"/>
    <property type="molecule type" value="Genomic_DNA"/>
</dbReference>